<sequence>MLTELEVRNGCSFQINNTIFNQSLIHNIFVVPSNRIYISFYCNNILYVFLFLTIGFWVNNALTFFNQSLIHIIFVIVIIYVFLFLTIYRPVSVLCVDNGGKKYNKL</sequence>
<protein>
    <submittedName>
        <fullName evidence="2">Uncharacterized protein</fullName>
    </submittedName>
</protein>
<keyword evidence="1" id="KW-0812">Transmembrane</keyword>
<proteinExistence type="predicted"/>
<dbReference type="EMBL" id="HBUF01238161">
    <property type="protein sequence ID" value="CAG6675929.1"/>
    <property type="molecule type" value="Transcribed_RNA"/>
</dbReference>
<feature type="transmembrane region" description="Helical" evidence="1">
    <location>
        <begin position="36"/>
        <end position="57"/>
    </location>
</feature>
<keyword evidence="1" id="KW-0472">Membrane</keyword>
<evidence type="ECO:0000256" key="1">
    <source>
        <dbReference type="SAM" id="Phobius"/>
    </source>
</evidence>
<organism evidence="2">
    <name type="scientific">Cacopsylla melanoneura</name>
    <dbReference type="NCBI Taxonomy" id="428564"/>
    <lineage>
        <taxon>Eukaryota</taxon>
        <taxon>Metazoa</taxon>
        <taxon>Ecdysozoa</taxon>
        <taxon>Arthropoda</taxon>
        <taxon>Hexapoda</taxon>
        <taxon>Insecta</taxon>
        <taxon>Pterygota</taxon>
        <taxon>Neoptera</taxon>
        <taxon>Paraneoptera</taxon>
        <taxon>Hemiptera</taxon>
        <taxon>Sternorrhyncha</taxon>
        <taxon>Psylloidea</taxon>
        <taxon>Psyllidae</taxon>
        <taxon>Psyllinae</taxon>
        <taxon>Cacopsylla</taxon>
    </lineage>
</organism>
<feature type="transmembrane region" description="Helical" evidence="1">
    <location>
        <begin position="69"/>
        <end position="88"/>
    </location>
</feature>
<accession>A0A8D8SXX2</accession>
<evidence type="ECO:0000313" key="2">
    <source>
        <dbReference type="EMBL" id="CAG6675929.1"/>
    </source>
</evidence>
<dbReference type="AlphaFoldDB" id="A0A8D8SXX2"/>
<keyword evidence="1" id="KW-1133">Transmembrane helix</keyword>
<name>A0A8D8SXX2_9HEMI</name>
<reference evidence="2" key="1">
    <citation type="submission" date="2021-05" db="EMBL/GenBank/DDBJ databases">
        <authorList>
            <person name="Alioto T."/>
            <person name="Alioto T."/>
            <person name="Gomez Garrido J."/>
        </authorList>
    </citation>
    <scope>NUCLEOTIDE SEQUENCE</scope>
</reference>